<comment type="similarity">
    <text evidence="2 14 15">Belongs to the TonB-dependent receptor family.</text>
</comment>
<evidence type="ECO:0000256" key="6">
    <source>
        <dbReference type="ARBA" id="ARBA00022692"/>
    </source>
</evidence>
<evidence type="ECO:0000256" key="14">
    <source>
        <dbReference type="PROSITE-ProRule" id="PRU01360"/>
    </source>
</evidence>
<feature type="domain" description="TonB-dependent receptor plug" evidence="19">
    <location>
        <begin position="76"/>
        <end position="175"/>
    </location>
</feature>
<dbReference type="PANTHER" id="PTHR32552">
    <property type="entry name" value="FERRICHROME IRON RECEPTOR-RELATED"/>
    <property type="match status" value="1"/>
</dbReference>
<dbReference type="Proteomes" id="UP000509322">
    <property type="component" value="Chromosome 1"/>
</dbReference>
<keyword evidence="4 14" id="KW-1134">Transmembrane beta strand</keyword>
<accession>A0A7H9BQN2</accession>
<evidence type="ECO:0000259" key="18">
    <source>
        <dbReference type="Pfam" id="PF00593"/>
    </source>
</evidence>
<dbReference type="NCBIfam" id="TIGR01783">
    <property type="entry name" value="TonB-siderophor"/>
    <property type="match status" value="1"/>
</dbReference>
<feature type="domain" description="TonB-dependent receptor-like beta-barrel" evidence="18">
    <location>
        <begin position="249"/>
        <end position="720"/>
    </location>
</feature>
<evidence type="ECO:0000256" key="9">
    <source>
        <dbReference type="ARBA" id="ARBA00023065"/>
    </source>
</evidence>
<dbReference type="Gene3D" id="2.170.130.10">
    <property type="entry name" value="TonB-dependent receptor, plug domain"/>
    <property type="match status" value="1"/>
</dbReference>
<dbReference type="InterPro" id="IPR039426">
    <property type="entry name" value="TonB-dep_rcpt-like"/>
</dbReference>
<evidence type="ECO:0000256" key="1">
    <source>
        <dbReference type="ARBA" id="ARBA00004571"/>
    </source>
</evidence>
<keyword evidence="8" id="KW-0408">Iron</keyword>
<proteinExistence type="inferred from homology"/>
<sequence>MNKTHPKPPASGSAAQLLPTLGLLPVLAISAGVAGPAQAQDTVTLDTVVIRRQQGNEAETSYKVTESASDKATAPLLDTPKTVTVVTARQIEERGQTSVADVLRTTPGVTLGAGEGGVPQGVRPYIRGFEASQDMLVDGMRNASRTQYEAFNLESIEISKGPGGVYSGAGSTGGTISLNSKTPQSGAFDEVALSYGTGNYVRGTLDSNREFGAIGLRLNLMGQHVDDLGGRDGVESRRFGVAPSISYRLTDDSKITAGLYYYKDEDTPDYGVPMSNASTPAAWRRGSGTSVDPFLPADVEPDTFYGLHARDFRDLESASGYVKFEHAFSDSLRLTTALRKARDTNTYVVTSPTSGSDGLVSRSSKASDRVNETVSFNAQLSGEARAWGVEHRFAVGVDIANSRAATRRLAVNNPDPMPTSPYENPNPGAFWGGSIERGGETGYSTTKSRGVYALDTITFTPQWEATVGLRWDDYSVDSVTHATEDDPRASNDNDSDFLNGMLGVVYKPVPNGSIYASASTSSNPAGEGAGTGGSNASDDLDSLDPERSVNYEIGTKWLVLNDQLELSAALFRTEKDNARVTNALGETENIGNTIAKGIELGFAGQLTERWGIWGGYVYQDVKLKDGGWSTPRGGGDPYPNPATGKQVVKIPRNSFSLWTTYDYSPELTLGGGVTYTGKRMASYSQNGDADAGLPSSWRTDLMAAYRLNEATALQLNINNVFDRQIYTDSHSGQFANIEPGRNFVLTLKHAF</sequence>
<evidence type="ECO:0000256" key="17">
    <source>
        <dbReference type="SAM" id="SignalP"/>
    </source>
</evidence>
<feature type="chain" id="PRO_5028814658" evidence="17">
    <location>
        <begin position="40"/>
        <end position="751"/>
    </location>
</feature>
<evidence type="ECO:0000256" key="5">
    <source>
        <dbReference type="ARBA" id="ARBA00022496"/>
    </source>
</evidence>
<gene>
    <name evidence="20" type="ORF">HYQ43_03520</name>
</gene>
<evidence type="ECO:0000256" key="10">
    <source>
        <dbReference type="ARBA" id="ARBA00023077"/>
    </source>
</evidence>
<dbReference type="GO" id="GO:0009279">
    <property type="term" value="C:cell outer membrane"/>
    <property type="evidence" value="ECO:0007669"/>
    <property type="project" value="UniProtKB-SubCell"/>
</dbReference>
<dbReference type="Pfam" id="PF07715">
    <property type="entry name" value="Plug"/>
    <property type="match status" value="1"/>
</dbReference>
<dbReference type="AlphaFoldDB" id="A0A7H9BQN2"/>
<dbReference type="GO" id="GO:0015891">
    <property type="term" value="P:siderophore transport"/>
    <property type="evidence" value="ECO:0007669"/>
    <property type="project" value="InterPro"/>
</dbReference>
<dbReference type="EMBL" id="CP058689">
    <property type="protein sequence ID" value="QLH13369.1"/>
    <property type="molecule type" value="Genomic_DNA"/>
</dbReference>
<evidence type="ECO:0000256" key="3">
    <source>
        <dbReference type="ARBA" id="ARBA00022448"/>
    </source>
</evidence>
<keyword evidence="6 14" id="KW-0812">Transmembrane</keyword>
<organism evidence="20 21">
    <name type="scientific">Paracoccus pantotrophus</name>
    <name type="common">Thiosphaera pantotropha</name>
    <dbReference type="NCBI Taxonomy" id="82367"/>
    <lineage>
        <taxon>Bacteria</taxon>
        <taxon>Pseudomonadati</taxon>
        <taxon>Pseudomonadota</taxon>
        <taxon>Alphaproteobacteria</taxon>
        <taxon>Rhodobacterales</taxon>
        <taxon>Paracoccaceae</taxon>
        <taxon>Paracoccus</taxon>
    </lineage>
</organism>
<comment type="subcellular location">
    <subcellularLocation>
        <location evidence="1 14">Cell outer membrane</location>
        <topology evidence="1 14">Multi-pass membrane protein</topology>
    </subcellularLocation>
</comment>
<dbReference type="InterPro" id="IPR012910">
    <property type="entry name" value="Plug_dom"/>
</dbReference>
<evidence type="ECO:0000256" key="2">
    <source>
        <dbReference type="ARBA" id="ARBA00009810"/>
    </source>
</evidence>
<dbReference type="SUPFAM" id="SSF56935">
    <property type="entry name" value="Porins"/>
    <property type="match status" value="1"/>
</dbReference>
<evidence type="ECO:0000259" key="19">
    <source>
        <dbReference type="Pfam" id="PF07715"/>
    </source>
</evidence>
<evidence type="ECO:0000256" key="7">
    <source>
        <dbReference type="ARBA" id="ARBA00022729"/>
    </source>
</evidence>
<name>A0A7H9BQN2_PARPN</name>
<dbReference type="RefSeq" id="WP_036747017.1">
    <property type="nucleotide sequence ID" value="NZ_CP038206.1"/>
</dbReference>
<dbReference type="InterPro" id="IPR000531">
    <property type="entry name" value="Beta-barrel_TonB"/>
</dbReference>
<dbReference type="GO" id="GO:0015344">
    <property type="term" value="F:siderophore uptake transmembrane transporter activity"/>
    <property type="evidence" value="ECO:0007669"/>
    <property type="project" value="TreeGrafter"/>
</dbReference>
<evidence type="ECO:0000256" key="4">
    <source>
        <dbReference type="ARBA" id="ARBA00022452"/>
    </source>
</evidence>
<feature type="region of interest" description="Disordered" evidence="16">
    <location>
        <begin position="517"/>
        <end position="543"/>
    </location>
</feature>
<keyword evidence="5" id="KW-0410">Iron transport</keyword>
<dbReference type="InterPro" id="IPR037066">
    <property type="entry name" value="Plug_dom_sf"/>
</dbReference>
<dbReference type="CDD" id="cd01347">
    <property type="entry name" value="ligand_gated_channel"/>
    <property type="match status" value="1"/>
</dbReference>
<dbReference type="Gene3D" id="2.40.170.20">
    <property type="entry name" value="TonB-dependent receptor, beta-barrel domain"/>
    <property type="match status" value="1"/>
</dbReference>
<keyword evidence="9" id="KW-0406">Ion transport</keyword>
<keyword evidence="12 20" id="KW-0675">Receptor</keyword>
<evidence type="ECO:0000256" key="13">
    <source>
        <dbReference type="ARBA" id="ARBA00023237"/>
    </source>
</evidence>
<evidence type="ECO:0000313" key="20">
    <source>
        <dbReference type="EMBL" id="QLH13369.1"/>
    </source>
</evidence>
<evidence type="ECO:0000256" key="12">
    <source>
        <dbReference type="ARBA" id="ARBA00023170"/>
    </source>
</evidence>
<dbReference type="PROSITE" id="PS52016">
    <property type="entry name" value="TONB_DEPENDENT_REC_3"/>
    <property type="match status" value="1"/>
</dbReference>
<evidence type="ECO:0000256" key="11">
    <source>
        <dbReference type="ARBA" id="ARBA00023136"/>
    </source>
</evidence>
<dbReference type="PANTHER" id="PTHR32552:SF89">
    <property type="entry name" value="CATECHOLATE SIDEROPHORE RECEPTOR FIU"/>
    <property type="match status" value="1"/>
</dbReference>
<evidence type="ECO:0000256" key="8">
    <source>
        <dbReference type="ARBA" id="ARBA00023004"/>
    </source>
</evidence>
<dbReference type="InterPro" id="IPR036942">
    <property type="entry name" value="Beta-barrel_TonB_sf"/>
</dbReference>
<keyword evidence="3 14" id="KW-0813">Transport</keyword>
<feature type="signal peptide" evidence="17">
    <location>
        <begin position="1"/>
        <end position="39"/>
    </location>
</feature>
<evidence type="ECO:0000256" key="15">
    <source>
        <dbReference type="RuleBase" id="RU003357"/>
    </source>
</evidence>
<evidence type="ECO:0000256" key="16">
    <source>
        <dbReference type="SAM" id="MobiDB-lite"/>
    </source>
</evidence>
<dbReference type="Pfam" id="PF00593">
    <property type="entry name" value="TonB_dep_Rec_b-barrel"/>
    <property type="match status" value="1"/>
</dbReference>
<keyword evidence="11 14" id="KW-0472">Membrane</keyword>
<reference evidence="20 21" key="1">
    <citation type="submission" date="2020-07" db="EMBL/GenBank/DDBJ databases">
        <title>The complete genome of Paracoccus pantotrophus ACCC 10489.</title>
        <authorList>
            <person name="Si Y."/>
        </authorList>
    </citation>
    <scope>NUCLEOTIDE SEQUENCE [LARGE SCALE GENOMIC DNA]</scope>
    <source>
        <strain evidence="20 21">ACCC10489</strain>
    </source>
</reference>
<dbReference type="InterPro" id="IPR010105">
    <property type="entry name" value="TonB_sidphr_rcpt"/>
</dbReference>
<keyword evidence="10 15" id="KW-0798">TonB box</keyword>
<keyword evidence="7 17" id="KW-0732">Signal</keyword>
<protein>
    <submittedName>
        <fullName evidence="20">TonB-dependent siderophore receptor</fullName>
    </submittedName>
</protein>
<keyword evidence="13 14" id="KW-0998">Cell outer membrane</keyword>
<evidence type="ECO:0000313" key="21">
    <source>
        <dbReference type="Proteomes" id="UP000509322"/>
    </source>
</evidence>
<dbReference type="GO" id="GO:0038023">
    <property type="term" value="F:signaling receptor activity"/>
    <property type="evidence" value="ECO:0007669"/>
    <property type="project" value="InterPro"/>
</dbReference>